<keyword evidence="1" id="KW-0812">Transmembrane</keyword>
<dbReference type="InterPro" id="IPR046947">
    <property type="entry name" value="LytR-like"/>
</dbReference>
<organism evidence="3 4">
    <name type="scientific">Sphingoaurantiacus capsulatus</name>
    <dbReference type="NCBI Taxonomy" id="1771310"/>
    <lineage>
        <taxon>Bacteria</taxon>
        <taxon>Pseudomonadati</taxon>
        <taxon>Pseudomonadota</taxon>
        <taxon>Alphaproteobacteria</taxon>
        <taxon>Sphingomonadales</taxon>
        <taxon>Sphingosinicellaceae</taxon>
        <taxon>Sphingoaurantiacus</taxon>
    </lineage>
</organism>
<dbReference type="Pfam" id="PF04397">
    <property type="entry name" value="LytTR"/>
    <property type="match status" value="1"/>
</dbReference>
<dbReference type="PROSITE" id="PS50930">
    <property type="entry name" value="HTH_LYTTR"/>
    <property type="match status" value="1"/>
</dbReference>
<feature type="transmembrane region" description="Helical" evidence="1">
    <location>
        <begin position="21"/>
        <end position="39"/>
    </location>
</feature>
<feature type="transmembrane region" description="Helical" evidence="1">
    <location>
        <begin position="51"/>
        <end position="69"/>
    </location>
</feature>
<sequence>MRSSPPAADLTEPPLRLITMTALFWLFALAVFTLRGAFLPDRPFEIIHPKRLLAVTLGAAVYASALYLLRGNAWRSFAQRLGIAAVVSLAGVAILLAARIGFDRVVGHGYDRFADEARWLLTWLGYFFAWVMADLALATRGTTIITLPAAPSPPSADEAALWVHSNQQLTRVPLDAIEWIEAEGNYARVHAGDGGGLIRTSLSQLAVDLAPAGFERIHRSVLCRRDRIASVRRKRNGALIAALQSGAEVPVGRQAGQAILDEAKRRPPAH</sequence>
<feature type="transmembrane region" description="Helical" evidence="1">
    <location>
        <begin position="120"/>
        <end position="138"/>
    </location>
</feature>
<dbReference type="PANTHER" id="PTHR37299">
    <property type="entry name" value="TRANSCRIPTIONAL REGULATOR-RELATED"/>
    <property type="match status" value="1"/>
</dbReference>
<evidence type="ECO:0000256" key="1">
    <source>
        <dbReference type="SAM" id="Phobius"/>
    </source>
</evidence>
<keyword evidence="4" id="KW-1185">Reference proteome</keyword>
<evidence type="ECO:0000313" key="3">
    <source>
        <dbReference type="EMBL" id="MFC3711052.1"/>
    </source>
</evidence>
<dbReference type="PANTHER" id="PTHR37299:SF1">
    <property type="entry name" value="STAGE 0 SPORULATION PROTEIN A HOMOLOG"/>
    <property type="match status" value="1"/>
</dbReference>
<gene>
    <name evidence="3" type="ORF">ACFOMD_00625</name>
</gene>
<protein>
    <submittedName>
        <fullName evidence="3">LytR/AlgR family response regulator transcription factor</fullName>
    </submittedName>
</protein>
<dbReference type="InterPro" id="IPR007492">
    <property type="entry name" value="LytTR_DNA-bd_dom"/>
</dbReference>
<evidence type="ECO:0000259" key="2">
    <source>
        <dbReference type="PROSITE" id="PS50930"/>
    </source>
</evidence>
<accession>A0ABV7X725</accession>
<dbReference type="EMBL" id="JBHRXV010000001">
    <property type="protein sequence ID" value="MFC3711052.1"/>
    <property type="molecule type" value="Genomic_DNA"/>
</dbReference>
<evidence type="ECO:0000313" key="4">
    <source>
        <dbReference type="Proteomes" id="UP001595615"/>
    </source>
</evidence>
<proteinExistence type="predicted"/>
<dbReference type="Proteomes" id="UP001595615">
    <property type="component" value="Unassembled WGS sequence"/>
</dbReference>
<feature type="transmembrane region" description="Helical" evidence="1">
    <location>
        <begin position="81"/>
        <end position="100"/>
    </location>
</feature>
<reference evidence="4" key="1">
    <citation type="journal article" date="2019" name="Int. J. Syst. Evol. Microbiol.">
        <title>The Global Catalogue of Microorganisms (GCM) 10K type strain sequencing project: providing services to taxonomists for standard genome sequencing and annotation.</title>
        <authorList>
            <consortium name="The Broad Institute Genomics Platform"/>
            <consortium name="The Broad Institute Genome Sequencing Center for Infectious Disease"/>
            <person name="Wu L."/>
            <person name="Ma J."/>
        </authorList>
    </citation>
    <scope>NUCLEOTIDE SEQUENCE [LARGE SCALE GENOMIC DNA]</scope>
    <source>
        <strain evidence="4">KCTC 42644</strain>
    </source>
</reference>
<dbReference type="Gene3D" id="2.40.50.1020">
    <property type="entry name" value="LytTr DNA-binding domain"/>
    <property type="match status" value="1"/>
</dbReference>
<keyword evidence="1" id="KW-0472">Membrane</keyword>
<feature type="domain" description="HTH LytTR-type" evidence="2">
    <location>
        <begin position="161"/>
        <end position="265"/>
    </location>
</feature>
<dbReference type="SMART" id="SM00850">
    <property type="entry name" value="LytTR"/>
    <property type="match status" value="1"/>
</dbReference>
<name>A0ABV7X725_9SPHN</name>
<comment type="caution">
    <text evidence="3">The sequence shown here is derived from an EMBL/GenBank/DDBJ whole genome shotgun (WGS) entry which is preliminary data.</text>
</comment>
<dbReference type="RefSeq" id="WP_380855224.1">
    <property type="nucleotide sequence ID" value="NZ_JBHRXV010000001.1"/>
</dbReference>
<keyword evidence="1" id="KW-1133">Transmembrane helix</keyword>